<gene>
    <name evidence="1" type="ORF">B0H16DRAFT_1795233</name>
</gene>
<feature type="non-terminal residue" evidence="1">
    <location>
        <position position="1"/>
    </location>
</feature>
<dbReference type="Proteomes" id="UP001215598">
    <property type="component" value="Unassembled WGS sequence"/>
</dbReference>
<protein>
    <submittedName>
        <fullName evidence="1">Uncharacterized protein</fullName>
    </submittedName>
</protein>
<evidence type="ECO:0000313" key="1">
    <source>
        <dbReference type="EMBL" id="KAJ7719491.1"/>
    </source>
</evidence>
<accession>A0AAD7HFC9</accession>
<sequence>GELFQEAIGLYYEQNCQQILGDYESCILLGTRARTLLGLCGMPHGELNYAVVDSQAEVHLLKSEYADGHLILNQILQEALDDQNLSIYGVLLANIAEDEVFMGSPVDEIQKKLSSSKEIFERHSLNREMMFVECYQAALNLREGDMSSLSFRQCLRAGWGNFSDIVSFCLERLGDISCWEASQHPSSWTTVFLAHSSKGKHRIQIHQALGFLGVFLKENDEATAVSLFAAALEAFTDMDVHRSRAECMIRLGDIAKQHGDSLRALELWEAARPLFKRSSQTKQIQDIDERLSRISEEVKEQHMLNVARLAELNAPAWKAEDVEEDLSEDELEEKCISLA</sequence>
<proteinExistence type="predicted"/>
<name>A0AAD7HFC9_9AGAR</name>
<dbReference type="Gene3D" id="1.25.40.10">
    <property type="entry name" value="Tetratricopeptide repeat domain"/>
    <property type="match status" value="1"/>
</dbReference>
<evidence type="ECO:0000313" key="2">
    <source>
        <dbReference type="Proteomes" id="UP001215598"/>
    </source>
</evidence>
<dbReference type="EMBL" id="JARKIB010000251">
    <property type="protein sequence ID" value="KAJ7719491.1"/>
    <property type="molecule type" value="Genomic_DNA"/>
</dbReference>
<organism evidence="1 2">
    <name type="scientific">Mycena metata</name>
    <dbReference type="NCBI Taxonomy" id="1033252"/>
    <lineage>
        <taxon>Eukaryota</taxon>
        <taxon>Fungi</taxon>
        <taxon>Dikarya</taxon>
        <taxon>Basidiomycota</taxon>
        <taxon>Agaricomycotina</taxon>
        <taxon>Agaricomycetes</taxon>
        <taxon>Agaricomycetidae</taxon>
        <taxon>Agaricales</taxon>
        <taxon>Marasmiineae</taxon>
        <taxon>Mycenaceae</taxon>
        <taxon>Mycena</taxon>
    </lineage>
</organism>
<reference evidence="1" key="1">
    <citation type="submission" date="2023-03" db="EMBL/GenBank/DDBJ databases">
        <title>Massive genome expansion in bonnet fungi (Mycena s.s.) driven by repeated elements and novel gene families across ecological guilds.</title>
        <authorList>
            <consortium name="Lawrence Berkeley National Laboratory"/>
            <person name="Harder C.B."/>
            <person name="Miyauchi S."/>
            <person name="Viragh M."/>
            <person name="Kuo A."/>
            <person name="Thoen E."/>
            <person name="Andreopoulos B."/>
            <person name="Lu D."/>
            <person name="Skrede I."/>
            <person name="Drula E."/>
            <person name="Henrissat B."/>
            <person name="Morin E."/>
            <person name="Kohler A."/>
            <person name="Barry K."/>
            <person name="LaButti K."/>
            <person name="Morin E."/>
            <person name="Salamov A."/>
            <person name="Lipzen A."/>
            <person name="Mereny Z."/>
            <person name="Hegedus B."/>
            <person name="Baldrian P."/>
            <person name="Stursova M."/>
            <person name="Weitz H."/>
            <person name="Taylor A."/>
            <person name="Grigoriev I.V."/>
            <person name="Nagy L.G."/>
            <person name="Martin F."/>
            <person name="Kauserud H."/>
        </authorList>
    </citation>
    <scope>NUCLEOTIDE SEQUENCE</scope>
    <source>
        <strain evidence="1">CBHHK182m</strain>
    </source>
</reference>
<comment type="caution">
    <text evidence="1">The sequence shown here is derived from an EMBL/GenBank/DDBJ whole genome shotgun (WGS) entry which is preliminary data.</text>
</comment>
<dbReference type="InterPro" id="IPR011990">
    <property type="entry name" value="TPR-like_helical_dom_sf"/>
</dbReference>
<dbReference type="SUPFAM" id="SSF48452">
    <property type="entry name" value="TPR-like"/>
    <property type="match status" value="1"/>
</dbReference>
<dbReference type="AlphaFoldDB" id="A0AAD7HFC9"/>
<keyword evidence="2" id="KW-1185">Reference proteome</keyword>